<dbReference type="STRING" id="84035.SAMN05660742_101218"/>
<dbReference type="AlphaFoldDB" id="A0A1H6TXH3"/>
<protein>
    <submittedName>
        <fullName evidence="2">Acetyltransferase (GNAT) domain-containing protein</fullName>
    </submittedName>
</protein>
<proteinExistence type="predicted"/>
<dbReference type="RefSeq" id="WP_091828435.1">
    <property type="nucleotide sequence ID" value="NZ_FNZK01000001.1"/>
</dbReference>
<dbReference type="InterPro" id="IPR000182">
    <property type="entry name" value="GNAT_dom"/>
</dbReference>
<evidence type="ECO:0000313" key="2">
    <source>
        <dbReference type="EMBL" id="SEI84719.1"/>
    </source>
</evidence>
<accession>A0A1H6TXH3</accession>
<dbReference type="SUPFAM" id="SSF55729">
    <property type="entry name" value="Acyl-CoA N-acyltransferases (Nat)"/>
    <property type="match status" value="1"/>
</dbReference>
<dbReference type="GO" id="GO:0016747">
    <property type="term" value="F:acyltransferase activity, transferring groups other than amino-acyl groups"/>
    <property type="evidence" value="ECO:0007669"/>
    <property type="project" value="InterPro"/>
</dbReference>
<evidence type="ECO:0000259" key="1">
    <source>
        <dbReference type="PROSITE" id="PS51186"/>
    </source>
</evidence>
<dbReference type="InterPro" id="IPR050644">
    <property type="entry name" value="PG_Glycine_Bridge_Synth"/>
</dbReference>
<dbReference type="InterPro" id="IPR038740">
    <property type="entry name" value="BioF2-like_GNAT_dom"/>
</dbReference>
<name>A0A1H6TXH3_9FIRM</name>
<reference evidence="2 3" key="1">
    <citation type="submission" date="2016-10" db="EMBL/GenBank/DDBJ databases">
        <authorList>
            <person name="de Groot N.N."/>
        </authorList>
    </citation>
    <scope>NUCLEOTIDE SEQUENCE [LARGE SCALE GENOMIC DNA]</scope>
    <source>
        <strain evidence="2 3">DSM 2179</strain>
    </source>
</reference>
<dbReference type="EMBL" id="FNZK01000001">
    <property type="protein sequence ID" value="SEI84719.1"/>
    <property type="molecule type" value="Genomic_DNA"/>
</dbReference>
<keyword evidence="2" id="KW-0808">Transferase</keyword>
<organism evidence="2 3">
    <name type="scientific">Propionispira arboris</name>
    <dbReference type="NCBI Taxonomy" id="84035"/>
    <lineage>
        <taxon>Bacteria</taxon>
        <taxon>Bacillati</taxon>
        <taxon>Bacillota</taxon>
        <taxon>Negativicutes</taxon>
        <taxon>Selenomonadales</taxon>
        <taxon>Selenomonadaceae</taxon>
        <taxon>Propionispira</taxon>
    </lineage>
</organism>
<sequence>MEELNYNIEKYFDKDAHIWDQFLQQNTVNGTFLQSRNFLEYHPKGRFVDYSYIVYDKKGHIAAVCPACLIVNENQRMLISHQGSTFGGIIFGGKYYCEHKIIEIIKCLEEFWKCEKINGVELRITPDLFSQENCAALEYGLYYCGYQDYVEVSTYIDYKYYENDILRNFEQGKRTNVHNCLKAGLVLRELNTDEQIAEFYQILCENLQKFGSTPVHTLTELLEFNNSRLTEECGFYGIYDEEKMLAGAMMFYFANVKVAHTQYLCALQSYYTLSPMTFLYYEMIREMREKGYEKISFGISTEQYGKKLNFGLTKSKEAFGGKHTLNRTYWKELI</sequence>
<evidence type="ECO:0000313" key="3">
    <source>
        <dbReference type="Proteomes" id="UP000199662"/>
    </source>
</evidence>
<feature type="domain" description="N-acetyltransferase" evidence="1">
    <location>
        <begin position="185"/>
        <end position="334"/>
    </location>
</feature>
<dbReference type="PANTHER" id="PTHR36174">
    <property type="entry name" value="LIPID II:GLYCINE GLYCYLTRANSFERASE"/>
    <property type="match status" value="1"/>
</dbReference>
<keyword evidence="3" id="KW-1185">Reference proteome</keyword>
<dbReference type="Proteomes" id="UP000199662">
    <property type="component" value="Unassembled WGS sequence"/>
</dbReference>
<dbReference type="Gene3D" id="3.40.630.30">
    <property type="match status" value="1"/>
</dbReference>
<dbReference type="Pfam" id="PF13480">
    <property type="entry name" value="Acetyltransf_6"/>
    <property type="match status" value="1"/>
</dbReference>
<dbReference type="PANTHER" id="PTHR36174:SF1">
    <property type="entry name" value="LIPID II:GLYCINE GLYCYLTRANSFERASE"/>
    <property type="match status" value="1"/>
</dbReference>
<dbReference type="PROSITE" id="PS51186">
    <property type="entry name" value="GNAT"/>
    <property type="match status" value="1"/>
</dbReference>
<dbReference type="InterPro" id="IPR016181">
    <property type="entry name" value="Acyl_CoA_acyltransferase"/>
</dbReference>
<gene>
    <name evidence="2" type="ORF">SAMN05660742_101218</name>
</gene>